<reference evidence="1" key="1">
    <citation type="submission" date="2020-05" db="EMBL/GenBank/DDBJ databases">
        <title>Large-scale comparative analyses of tick genomes elucidate their genetic diversity and vector capacities.</title>
        <authorList>
            <person name="Jia N."/>
            <person name="Wang J."/>
            <person name="Shi W."/>
            <person name="Du L."/>
            <person name="Sun Y."/>
            <person name="Zhan W."/>
            <person name="Jiang J."/>
            <person name="Wang Q."/>
            <person name="Zhang B."/>
            <person name="Ji P."/>
            <person name="Sakyi L.B."/>
            <person name="Cui X."/>
            <person name="Yuan T."/>
            <person name="Jiang B."/>
            <person name="Yang W."/>
            <person name="Lam T.T.-Y."/>
            <person name="Chang Q."/>
            <person name="Ding S."/>
            <person name="Wang X."/>
            <person name="Zhu J."/>
            <person name="Ruan X."/>
            <person name="Zhao L."/>
            <person name="Wei J."/>
            <person name="Que T."/>
            <person name="Du C."/>
            <person name="Cheng J."/>
            <person name="Dai P."/>
            <person name="Han X."/>
            <person name="Huang E."/>
            <person name="Gao Y."/>
            <person name="Liu J."/>
            <person name="Shao H."/>
            <person name="Ye R."/>
            <person name="Li L."/>
            <person name="Wei W."/>
            <person name="Wang X."/>
            <person name="Wang C."/>
            <person name="Yang T."/>
            <person name="Huo Q."/>
            <person name="Li W."/>
            <person name="Guo W."/>
            <person name="Chen H."/>
            <person name="Zhou L."/>
            <person name="Ni X."/>
            <person name="Tian J."/>
            <person name="Zhou Y."/>
            <person name="Sheng Y."/>
            <person name="Liu T."/>
            <person name="Pan Y."/>
            <person name="Xia L."/>
            <person name="Li J."/>
            <person name="Zhao F."/>
            <person name="Cao W."/>
        </authorList>
    </citation>
    <scope>NUCLEOTIDE SEQUENCE</scope>
    <source>
        <strain evidence="1">Dsil-2018</strain>
    </source>
</reference>
<dbReference type="Proteomes" id="UP000821865">
    <property type="component" value="Chromosome 1"/>
</dbReference>
<dbReference type="EMBL" id="CM023470">
    <property type="protein sequence ID" value="KAH7977789.1"/>
    <property type="molecule type" value="Genomic_DNA"/>
</dbReference>
<protein>
    <submittedName>
        <fullName evidence="1">Uncharacterized protein</fullName>
    </submittedName>
</protein>
<proteinExistence type="predicted"/>
<keyword evidence="2" id="KW-1185">Reference proteome</keyword>
<evidence type="ECO:0000313" key="2">
    <source>
        <dbReference type="Proteomes" id="UP000821865"/>
    </source>
</evidence>
<name>A0ACB8DUK8_DERSI</name>
<evidence type="ECO:0000313" key="1">
    <source>
        <dbReference type="EMBL" id="KAH7977789.1"/>
    </source>
</evidence>
<gene>
    <name evidence="1" type="ORF">HPB49_003585</name>
</gene>
<organism evidence="1 2">
    <name type="scientific">Dermacentor silvarum</name>
    <name type="common">Tick</name>
    <dbReference type="NCBI Taxonomy" id="543639"/>
    <lineage>
        <taxon>Eukaryota</taxon>
        <taxon>Metazoa</taxon>
        <taxon>Ecdysozoa</taxon>
        <taxon>Arthropoda</taxon>
        <taxon>Chelicerata</taxon>
        <taxon>Arachnida</taxon>
        <taxon>Acari</taxon>
        <taxon>Parasitiformes</taxon>
        <taxon>Ixodida</taxon>
        <taxon>Ixodoidea</taxon>
        <taxon>Ixodidae</taxon>
        <taxon>Rhipicephalinae</taxon>
        <taxon>Dermacentor</taxon>
    </lineage>
</organism>
<comment type="caution">
    <text evidence="1">The sequence shown here is derived from an EMBL/GenBank/DDBJ whole genome shotgun (WGS) entry which is preliminary data.</text>
</comment>
<sequence>MPVGDEVHAMTETPHMARVDPASLETLEKNTLRDLVAVHMATAHPHLDPDDGATYNIGTHVGARNSFVLVHFPSGGSENSVDHVRAVGTIPLQSQISVPYIHSFGMTENWVVVLEQSLSMHLPSMFTSRYLVYKAYMNALKFDAKKNVHFHVMNEKTWKLHTTVFESAAFFTFHHINDFDQGDELVVDLICFDDDTIIWSLDYTVEKPVVFKMGHMCRFSLPLNRRPGERVIIESRELAKGKLRGYFLKSTTVVTGNHTSIVAASATSKPKNTRRSFPSLMSLRAIGCAGKEKDGSPQNLCS</sequence>
<accession>A0ACB8DUK8</accession>